<dbReference type="GO" id="GO:0048278">
    <property type="term" value="P:vesicle docking"/>
    <property type="evidence" value="ECO:0007669"/>
    <property type="project" value="TreeGrafter"/>
</dbReference>
<dbReference type="InterPro" id="IPR010989">
    <property type="entry name" value="SNARE"/>
</dbReference>
<evidence type="ECO:0000256" key="5">
    <source>
        <dbReference type="ARBA" id="ARBA00022927"/>
    </source>
</evidence>
<keyword evidence="14" id="KW-1185">Reference proteome</keyword>
<dbReference type="CDD" id="cd15845">
    <property type="entry name" value="SNARE_syntaxin16"/>
    <property type="match status" value="1"/>
</dbReference>
<keyword evidence="4 11" id="KW-0812">Transmembrane</keyword>
<dbReference type="SMART" id="SM00397">
    <property type="entry name" value="t_SNARE"/>
    <property type="match status" value="1"/>
</dbReference>
<dbReference type="InterPro" id="IPR006012">
    <property type="entry name" value="Syntaxin/epimorphin_CS"/>
</dbReference>
<sequence length="388" mass="44511">MFRDRTNLFIAYRRTFPHHGGPFSDEAVGGSTFDKQPEEEEGLIGHSPYKDDENETIEMTQLPPNMLELEEDSEAVLSGLVRDINDLGKLYRDNMLPGFNDKSEDEAKINEMSMKITKKFQFLYTEIRKLDDEKLQFQRKSETILVENLKKKLAIRTQELSTSFRKLQNNYIKYLRQDEVGIDKQGGDQFNESQIFSNSGKSSEEDNDVIEDYSRAAMQSSSKQLMQQQQQSEMDNQYLQEREREIYKIAQGVVEISTIFKELENMVIDQGTVLDRIDYNLSKTVVNVKKADKQMKKAEKYQKATTKCKVVFFLVLVILLLLLVLMLKPRRVDHYIHDGGSNGDSSTQPDNSESGNEDEGRNPVDNEESPARKTAPGNSDVGMNLVLI</sequence>
<dbReference type="GO" id="GO:0006906">
    <property type="term" value="P:vesicle fusion"/>
    <property type="evidence" value="ECO:0007669"/>
    <property type="project" value="TreeGrafter"/>
</dbReference>
<evidence type="ECO:0000259" key="12">
    <source>
        <dbReference type="PROSITE" id="PS50192"/>
    </source>
</evidence>
<keyword evidence="6 11" id="KW-1133">Transmembrane helix</keyword>
<dbReference type="Proteomes" id="UP000478008">
    <property type="component" value="Unassembled WGS sequence"/>
</dbReference>
<dbReference type="InterPro" id="IPR045242">
    <property type="entry name" value="Syntaxin"/>
</dbReference>
<dbReference type="GO" id="GO:0000149">
    <property type="term" value="F:SNARE binding"/>
    <property type="evidence" value="ECO:0007669"/>
    <property type="project" value="TreeGrafter"/>
</dbReference>
<comment type="similarity">
    <text evidence="2">Belongs to the syntaxin family.</text>
</comment>
<feature type="compositionally biased region" description="Polar residues" evidence="10">
    <location>
        <begin position="343"/>
        <end position="354"/>
    </location>
</feature>
<proteinExistence type="inferred from homology"/>
<dbReference type="Gene3D" id="1.20.58.70">
    <property type="match status" value="1"/>
</dbReference>
<evidence type="ECO:0000256" key="9">
    <source>
        <dbReference type="ARBA" id="ARBA00023136"/>
    </source>
</evidence>
<evidence type="ECO:0000256" key="11">
    <source>
        <dbReference type="SAM" id="Phobius"/>
    </source>
</evidence>
<dbReference type="AlphaFoldDB" id="A0A7D9D0F1"/>
<evidence type="ECO:0000313" key="14">
    <source>
        <dbReference type="Proteomes" id="UP000478008"/>
    </source>
</evidence>
<protein>
    <submittedName>
        <fullName evidence="13">DEBR0S6_11562g1_1</fullName>
    </submittedName>
</protein>
<dbReference type="PANTHER" id="PTHR19957:SF83">
    <property type="entry name" value="SYNTAXIN-16"/>
    <property type="match status" value="1"/>
</dbReference>
<name>A0A7D9D0F1_DEKBR</name>
<dbReference type="GO" id="GO:0006886">
    <property type="term" value="P:intracellular protein transport"/>
    <property type="evidence" value="ECO:0007669"/>
    <property type="project" value="InterPro"/>
</dbReference>
<evidence type="ECO:0000256" key="1">
    <source>
        <dbReference type="ARBA" id="ARBA00004409"/>
    </source>
</evidence>
<dbReference type="GO" id="GO:0000139">
    <property type="term" value="C:Golgi membrane"/>
    <property type="evidence" value="ECO:0007669"/>
    <property type="project" value="UniProtKB-SubCell"/>
</dbReference>
<keyword evidence="3" id="KW-0813">Transport</keyword>
<dbReference type="SUPFAM" id="SSF47661">
    <property type="entry name" value="t-snare proteins"/>
    <property type="match status" value="1"/>
</dbReference>
<feature type="transmembrane region" description="Helical" evidence="11">
    <location>
        <begin position="310"/>
        <end position="327"/>
    </location>
</feature>
<dbReference type="PANTHER" id="PTHR19957">
    <property type="entry name" value="SYNTAXIN"/>
    <property type="match status" value="1"/>
</dbReference>
<dbReference type="PROSITE" id="PS50192">
    <property type="entry name" value="T_SNARE"/>
    <property type="match status" value="1"/>
</dbReference>
<feature type="domain" description="T-SNARE coiled-coil homology" evidence="12">
    <location>
        <begin position="236"/>
        <end position="298"/>
    </location>
</feature>
<dbReference type="GO" id="GO:0005484">
    <property type="term" value="F:SNAP receptor activity"/>
    <property type="evidence" value="ECO:0007669"/>
    <property type="project" value="InterPro"/>
</dbReference>
<feature type="region of interest" description="Disordered" evidence="10">
    <location>
        <begin position="338"/>
        <end position="388"/>
    </location>
</feature>
<evidence type="ECO:0000256" key="6">
    <source>
        <dbReference type="ARBA" id="ARBA00022989"/>
    </source>
</evidence>
<evidence type="ECO:0000256" key="2">
    <source>
        <dbReference type="ARBA" id="ARBA00009063"/>
    </source>
</evidence>
<evidence type="ECO:0000256" key="10">
    <source>
        <dbReference type="SAM" id="MobiDB-lite"/>
    </source>
</evidence>
<dbReference type="EMBL" id="CABFWN010000006">
    <property type="protein sequence ID" value="VUG20258.1"/>
    <property type="molecule type" value="Genomic_DNA"/>
</dbReference>
<dbReference type="InterPro" id="IPR000727">
    <property type="entry name" value="T_SNARE_dom"/>
</dbReference>
<dbReference type="PROSITE" id="PS00914">
    <property type="entry name" value="SYNTAXIN"/>
    <property type="match status" value="1"/>
</dbReference>
<dbReference type="GO" id="GO:0031201">
    <property type="term" value="C:SNARE complex"/>
    <property type="evidence" value="ECO:0007669"/>
    <property type="project" value="TreeGrafter"/>
</dbReference>
<organism evidence="13 14">
    <name type="scientific">Dekkera bruxellensis</name>
    <name type="common">Brettanomyces custersii</name>
    <dbReference type="NCBI Taxonomy" id="5007"/>
    <lineage>
        <taxon>Eukaryota</taxon>
        <taxon>Fungi</taxon>
        <taxon>Dikarya</taxon>
        <taxon>Ascomycota</taxon>
        <taxon>Saccharomycotina</taxon>
        <taxon>Pichiomycetes</taxon>
        <taxon>Pichiales</taxon>
        <taxon>Pichiaceae</taxon>
        <taxon>Brettanomyces</taxon>
    </lineage>
</organism>
<accession>A0A7D9D0F1</accession>
<evidence type="ECO:0000256" key="3">
    <source>
        <dbReference type="ARBA" id="ARBA00022448"/>
    </source>
</evidence>
<evidence type="ECO:0000313" key="13">
    <source>
        <dbReference type="EMBL" id="VUG20258.1"/>
    </source>
</evidence>
<comment type="subcellular location">
    <subcellularLocation>
        <location evidence="1">Golgi apparatus membrane</location>
        <topology evidence="1">Single-pass type IV membrane protein</topology>
    </subcellularLocation>
</comment>
<evidence type="ECO:0000256" key="4">
    <source>
        <dbReference type="ARBA" id="ARBA00022692"/>
    </source>
</evidence>
<keyword evidence="9 11" id="KW-0472">Membrane</keyword>
<dbReference type="Pfam" id="PF05739">
    <property type="entry name" value="SNARE"/>
    <property type="match status" value="1"/>
</dbReference>
<keyword evidence="5" id="KW-0653">Protein transport</keyword>
<keyword evidence="7" id="KW-0333">Golgi apparatus</keyword>
<reference evidence="13 14" key="1">
    <citation type="submission" date="2019-07" db="EMBL/GenBank/DDBJ databases">
        <authorList>
            <person name="Friedrich A."/>
            <person name="Schacherer J."/>
        </authorList>
    </citation>
    <scope>NUCLEOTIDE SEQUENCE [LARGE SCALE GENOMIC DNA]</scope>
</reference>
<keyword evidence="8" id="KW-0175">Coiled coil</keyword>
<gene>
    <name evidence="13" type="ORF">DEBR0S6_11562G</name>
</gene>
<evidence type="ECO:0000256" key="7">
    <source>
        <dbReference type="ARBA" id="ARBA00023034"/>
    </source>
</evidence>
<feature type="region of interest" description="Disordered" evidence="10">
    <location>
        <begin position="30"/>
        <end position="51"/>
    </location>
</feature>
<evidence type="ECO:0000256" key="8">
    <source>
        <dbReference type="ARBA" id="ARBA00023054"/>
    </source>
</evidence>